<dbReference type="GO" id="GO:0050660">
    <property type="term" value="F:flavin adenine dinucleotide binding"/>
    <property type="evidence" value="ECO:0007669"/>
    <property type="project" value="InterPro"/>
</dbReference>
<evidence type="ECO:0000259" key="8">
    <source>
        <dbReference type="PROSITE" id="PS00624"/>
    </source>
</evidence>
<name>E2BJK0_HARSA</name>
<dbReference type="SUPFAM" id="SSF54373">
    <property type="entry name" value="FAD-linked reductases, C-terminal domain"/>
    <property type="match status" value="1"/>
</dbReference>
<dbReference type="InterPro" id="IPR000172">
    <property type="entry name" value="GMC_OxRdtase_N"/>
</dbReference>
<sequence length="626" mass="69841">MEACLAASCAAATTDASSSVFLQLVQTLLVAQCSLSDTSKYPADRSEEIARNSNIEFDFVVVGAGSAGSIVARRLTEIENWKVLLIEAGDDPSAISEIPLLFMEILSTAEDYAYDAESDELICQGCKNKRCKWNKGKVLGGSSTINGMMYIYGNDEDYNEWSRMGNEGWSYEEVLPYFKKSQNCDYVHNDEESRKYCGHDGPMHLRYFNYTDTGIEKMFMDAARELNVPILQNINSAKYTGYGIAPVITNDGRRINMAEAFLSPIKDKSNLYVMKSSRADAILLDGTRAVGVHVTLKDGRSIDVKVSKEVILSAGSIASPQLLMLSGIGPRQHLLEMGISSVVDSPVGKNLQNHVGWQGLYLAYKNETARPPSPTFIMDETYQYLMHKRGTFATNGGFHFVSFVNVSDPTSKYADTGFFHIHYPQWHVDLMTSKIFSMADDIKQGIIKMLKDVDLLVPMTSLLKPKSRGELLLRSKDPALPVKIYAKSFSEQEDIDGMLKSLDFVKKILKTETFVRQGAWLHHLDIPGCRHTEPDSDEYWRCNLRHMSFEYFHPVGTAKMGPREDPTAVVDARLRVHGVQGLRVIDVSIMPTINSGTTMAPAMMIGEKGADLIKQDWLNSGQKDEL</sequence>
<accession>E2BJK0</accession>
<dbReference type="EMBL" id="GL448571">
    <property type="protein sequence ID" value="EFN84157.1"/>
    <property type="molecule type" value="Genomic_DNA"/>
</dbReference>
<dbReference type="SUPFAM" id="SSF51905">
    <property type="entry name" value="FAD/NAD(P)-binding domain"/>
    <property type="match status" value="1"/>
</dbReference>
<dbReference type="AlphaFoldDB" id="E2BJK0"/>
<evidence type="ECO:0000313" key="10">
    <source>
        <dbReference type="Proteomes" id="UP000008237"/>
    </source>
</evidence>
<keyword evidence="4 5" id="KW-0274">FAD</keyword>
<dbReference type="Gene3D" id="3.50.50.60">
    <property type="entry name" value="FAD/NAD(P)-binding domain"/>
    <property type="match status" value="1"/>
</dbReference>
<feature type="binding site" evidence="5">
    <location>
        <position position="138"/>
    </location>
    <ligand>
        <name>FAD</name>
        <dbReference type="ChEBI" id="CHEBI:57692"/>
    </ligand>
</feature>
<comment type="similarity">
    <text evidence="2 6">Belongs to the GMC oxidoreductase family.</text>
</comment>
<dbReference type="OrthoDB" id="269227at2759"/>
<keyword evidence="3 6" id="KW-0285">Flavoprotein</keyword>
<dbReference type="Proteomes" id="UP000008237">
    <property type="component" value="Unassembled WGS sequence"/>
</dbReference>
<dbReference type="PANTHER" id="PTHR11552:SF147">
    <property type="entry name" value="CHOLINE DEHYDROGENASE, MITOCHONDRIAL"/>
    <property type="match status" value="1"/>
</dbReference>
<feature type="domain" description="Glucose-methanol-choline oxidoreductase N-terminal" evidence="7">
    <location>
        <begin position="136"/>
        <end position="159"/>
    </location>
</feature>
<proteinExistence type="inferred from homology"/>
<dbReference type="Pfam" id="PF00732">
    <property type="entry name" value="GMC_oxred_N"/>
    <property type="match status" value="1"/>
</dbReference>
<organism evidence="10">
    <name type="scientific">Harpegnathos saltator</name>
    <name type="common">Jerdon's jumping ant</name>
    <dbReference type="NCBI Taxonomy" id="610380"/>
    <lineage>
        <taxon>Eukaryota</taxon>
        <taxon>Metazoa</taxon>
        <taxon>Ecdysozoa</taxon>
        <taxon>Arthropoda</taxon>
        <taxon>Hexapoda</taxon>
        <taxon>Insecta</taxon>
        <taxon>Pterygota</taxon>
        <taxon>Neoptera</taxon>
        <taxon>Endopterygota</taxon>
        <taxon>Hymenoptera</taxon>
        <taxon>Apocrita</taxon>
        <taxon>Aculeata</taxon>
        <taxon>Formicoidea</taxon>
        <taxon>Formicidae</taxon>
        <taxon>Ponerinae</taxon>
        <taxon>Ponerini</taxon>
        <taxon>Harpegnathos</taxon>
    </lineage>
</organism>
<dbReference type="GO" id="GO:0016614">
    <property type="term" value="F:oxidoreductase activity, acting on CH-OH group of donors"/>
    <property type="evidence" value="ECO:0007669"/>
    <property type="project" value="InterPro"/>
</dbReference>
<evidence type="ECO:0000313" key="9">
    <source>
        <dbReference type="EMBL" id="EFN84157.1"/>
    </source>
</evidence>
<dbReference type="PIRSF" id="PIRSF000137">
    <property type="entry name" value="Alcohol_oxidase"/>
    <property type="match status" value="1"/>
</dbReference>
<dbReference type="InParanoid" id="E2BJK0"/>
<feature type="domain" description="Glucose-methanol-choline oxidoreductase N-terminal" evidence="8">
    <location>
        <begin position="315"/>
        <end position="329"/>
    </location>
</feature>
<dbReference type="PhylomeDB" id="E2BJK0"/>
<evidence type="ECO:0000256" key="1">
    <source>
        <dbReference type="ARBA" id="ARBA00001974"/>
    </source>
</evidence>
<dbReference type="PROSITE" id="PS00623">
    <property type="entry name" value="GMC_OXRED_1"/>
    <property type="match status" value="1"/>
</dbReference>
<evidence type="ECO:0000256" key="5">
    <source>
        <dbReference type="PIRSR" id="PIRSR000137-2"/>
    </source>
</evidence>
<comment type="cofactor">
    <cofactor evidence="1 5">
        <name>FAD</name>
        <dbReference type="ChEBI" id="CHEBI:57692"/>
    </cofactor>
</comment>
<dbReference type="STRING" id="610380.E2BJK0"/>
<dbReference type="PROSITE" id="PS00624">
    <property type="entry name" value="GMC_OXRED_2"/>
    <property type="match status" value="1"/>
</dbReference>
<dbReference type="InterPro" id="IPR036188">
    <property type="entry name" value="FAD/NAD-bd_sf"/>
</dbReference>
<protein>
    <submittedName>
        <fullName evidence="9">Glucose dehydrogenase [acceptor]</fullName>
    </submittedName>
</protein>
<evidence type="ECO:0000256" key="4">
    <source>
        <dbReference type="ARBA" id="ARBA00022827"/>
    </source>
</evidence>
<dbReference type="OMA" id="HTQGVTY"/>
<dbReference type="PANTHER" id="PTHR11552">
    <property type="entry name" value="GLUCOSE-METHANOL-CHOLINE GMC OXIDOREDUCTASE"/>
    <property type="match status" value="1"/>
</dbReference>
<evidence type="ECO:0000259" key="7">
    <source>
        <dbReference type="PROSITE" id="PS00623"/>
    </source>
</evidence>
<evidence type="ECO:0000256" key="2">
    <source>
        <dbReference type="ARBA" id="ARBA00010790"/>
    </source>
</evidence>
<gene>
    <name evidence="9" type="ORF">EAI_11194</name>
</gene>
<dbReference type="KEGG" id="hst:105183529"/>
<dbReference type="Pfam" id="PF05199">
    <property type="entry name" value="GMC_oxred_C"/>
    <property type="match status" value="1"/>
</dbReference>
<keyword evidence="10" id="KW-1185">Reference proteome</keyword>
<dbReference type="InterPro" id="IPR007867">
    <property type="entry name" value="GMC_OxRtase_C"/>
</dbReference>
<reference evidence="9 10" key="1">
    <citation type="journal article" date="2010" name="Science">
        <title>Genomic comparison of the ants Camponotus floridanus and Harpegnathos saltator.</title>
        <authorList>
            <person name="Bonasio R."/>
            <person name="Zhang G."/>
            <person name="Ye C."/>
            <person name="Mutti N.S."/>
            <person name="Fang X."/>
            <person name="Qin N."/>
            <person name="Donahue G."/>
            <person name="Yang P."/>
            <person name="Li Q."/>
            <person name="Li C."/>
            <person name="Zhang P."/>
            <person name="Huang Z."/>
            <person name="Berger S.L."/>
            <person name="Reinberg D."/>
            <person name="Wang J."/>
            <person name="Liebig J."/>
        </authorList>
    </citation>
    <scope>NUCLEOTIDE SEQUENCE [LARGE SCALE GENOMIC DNA]</scope>
    <source>
        <strain evidence="9 10">R22 G/1</strain>
    </source>
</reference>
<evidence type="ECO:0000256" key="3">
    <source>
        <dbReference type="ARBA" id="ARBA00022630"/>
    </source>
</evidence>
<feature type="binding site" evidence="5">
    <location>
        <position position="551"/>
    </location>
    <ligand>
        <name>substrate</name>
    </ligand>
</feature>
<dbReference type="InterPro" id="IPR012132">
    <property type="entry name" value="GMC_OxRdtase"/>
</dbReference>
<dbReference type="Gene3D" id="3.30.560.10">
    <property type="entry name" value="Glucose Oxidase, domain 3"/>
    <property type="match status" value="1"/>
</dbReference>
<evidence type="ECO:0000256" key="6">
    <source>
        <dbReference type="RuleBase" id="RU003968"/>
    </source>
</evidence>